<proteinExistence type="inferred from homology"/>
<evidence type="ECO:0000256" key="4">
    <source>
        <dbReference type="RuleBase" id="RU003718"/>
    </source>
</evidence>
<protein>
    <recommendedName>
        <fullName evidence="5">Glycosyltransferase</fullName>
        <ecNumber evidence="5">2.4.1.-</ecNumber>
    </recommendedName>
</protein>
<dbReference type="PANTHER" id="PTHR11926:SF1392">
    <property type="entry name" value="GLYCOSYLTRANSFERASE"/>
    <property type="match status" value="1"/>
</dbReference>
<reference evidence="6 7" key="1">
    <citation type="submission" date="2013-10" db="EMBL/GenBank/DDBJ databases">
        <authorList>
            <consortium name="International Citrus Genome Consortium"/>
            <person name="Jenkins J."/>
            <person name="Schmutz J."/>
            <person name="Prochnik S."/>
            <person name="Rokhsar D."/>
            <person name="Gmitter F."/>
            <person name="Ollitrault P."/>
            <person name="Machado M."/>
            <person name="Talon M."/>
            <person name="Wincker P."/>
            <person name="Jaillon O."/>
            <person name="Morgante M."/>
        </authorList>
    </citation>
    <scope>NUCLEOTIDE SEQUENCE</scope>
    <source>
        <strain evidence="7">cv. Clemenules</strain>
    </source>
</reference>
<keyword evidence="7" id="KW-1185">Reference proteome</keyword>
<dbReference type="Pfam" id="PF00201">
    <property type="entry name" value="UDPGT"/>
    <property type="match status" value="1"/>
</dbReference>
<evidence type="ECO:0000256" key="3">
    <source>
        <dbReference type="ARBA" id="ARBA00022679"/>
    </source>
</evidence>
<dbReference type="InParanoid" id="V4S4Z3"/>
<dbReference type="InterPro" id="IPR035595">
    <property type="entry name" value="UDP_glycos_trans_CS"/>
</dbReference>
<dbReference type="OrthoDB" id="5835829at2759"/>
<dbReference type="SUPFAM" id="SSF53756">
    <property type="entry name" value="UDP-Glycosyltransferase/glycogen phosphorylase"/>
    <property type="match status" value="1"/>
</dbReference>
<comment type="similarity">
    <text evidence="1 4">Belongs to the UDP-glycosyltransferase family.</text>
</comment>
<dbReference type="PANTHER" id="PTHR11926">
    <property type="entry name" value="GLUCOSYL/GLUCURONOSYL TRANSFERASES"/>
    <property type="match status" value="1"/>
</dbReference>
<evidence type="ECO:0000313" key="6">
    <source>
        <dbReference type="EMBL" id="ESR42483.1"/>
    </source>
</evidence>
<dbReference type="PROSITE" id="PS00375">
    <property type="entry name" value="UDPGT"/>
    <property type="match status" value="1"/>
</dbReference>
<dbReference type="KEGG" id="cic:CICLE_v10011602mg"/>
<keyword evidence="3 4" id="KW-0808">Transferase</keyword>
<dbReference type="GO" id="GO:0080043">
    <property type="term" value="F:quercetin 3-O-glucosyltransferase activity"/>
    <property type="evidence" value="ECO:0007669"/>
    <property type="project" value="TreeGrafter"/>
</dbReference>
<dbReference type="OMA" id="RQDIAHG"/>
<dbReference type="Proteomes" id="UP000030687">
    <property type="component" value="Unassembled WGS sequence"/>
</dbReference>
<gene>
    <name evidence="6" type="ORF">CICLE_v10011602mg</name>
</gene>
<accession>V4S4Z3</accession>
<organism evidence="6 7">
    <name type="scientific">Citrus clementina</name>
    <name type="common">Clementine</name>
    <name type="synonym">Citrus deliciosa x Citrus sinensis</name>
    <dbReference type="NCBI Taxonomy" id="85681"/>
    <lineage>
        <taxon>Eukaryota</taxon>
        <taxon>Viridiplantae</taxon>
        <taxon>Streptophyta</taxon>
        <taxon>Embryophyta</taxon>
        <taxon>Tracheophyta</taxon>
        <taxon>Spermatophyta</taxon>
        <taxon>Magnoliopsida</taxon>
        <taxon>eudicotyledons</taxon>
        <taxon>Gunneridae</taxon>
        <taxon>Pentapetalae</taxon>
        <taxon>rosids</taxon>
        <taxon>malvids</taxon>
        <taxon>Sapindales</taxon>
        <taxon>Rutaceae</taxon>
        <taxon>Aurantioideae</taxon>
        <taxon>Citrus</taxon>
    </lineage>
</organism>
<dbReference type="CDD" id="cd03784">
    <property type="entry name" value="GT1_Gtf-like"/>
    <property type="match status" value="1"/>
</dbReference>
<dbReference type="FunFam" id="3.40.50.2000:FF:000060">
    <property type="entry name" value="Glycosyltransferase"/>
    <property type="match status" value="1"/>
</dbReference>
<evidence type="ECO:0000256" key="2">
    <source>
        <dbReference type="ARBA" id="ARBA00022676"/>
    </source>
</evidence>
<evidence type="ECO:0000256" key="1">
    <source>
        <dbReference type="ARBA" id="ARBA00009995"/>
    </source>
</evidence>
<dbReference type="InterPro" id="IPR002213">
    <property type="entry name" value="UDP_glucos_trans"/>
</dbReference>
<dbReference type="EMBL" id="KI536861">
    <property type="protein sequence ID" value="ESR42483.1"/>
    <property type="molecule type" value="Genomic_DNA"/>
</dbReference>
<evidence type="ECO:0000313" key="7">
    <source>
        <dbReference type="Proteomes" id="UP000030687"/>
    </source>
</evidence>
<dbReference type="EC" id="2.4.1.-" evidence="5"/>
<keyword evidence="2 4" id="KW-0328">Glycosyltransferase</keyword>
<dbReference type="Gramene" id="ESR42483">
    <property type="protein sequence ID" value="ESR42483"/>
    <property type="gene ID" value="CICLE_v10011602mg"/>
</dbReference>
<name>V4S4Z3_CITCL</name>
<dbReference type="eggNOG" id="KOG1192">
    <property type="taxonomic scope" value="Eukaryota"/>
</dbReference>
<sequence length="486" mass="54364">MIRMERSHVNPHVVLLPYPLQGHIKPMMSLAELLGSANFQVTFVNTNHNHDLLLRNTDITSFCNRFPNFQFRSIPSGLPANVIRSGLTAKDVFDAMKAMSKPAFRDLLISLGEETEQRQRPTCVIADGILCFLTLDVSEELQIPLLALRTHNASYSWIYFHLPKLIEDGHIPFLDENMDKPVAGIPGFENFLRNRDLPGTCRVKTSDDDYLLQFFIGETFAMTRASALILNTFEIEAPVVSLLGSHFTKIYTIGPLHKLRKSRMKDINSPSVSSSGILQKEDTSCMTWLNSQPPKSVLYVSFGSLVGLTREQMSELWHGLVNSGQRFLLVVRPDLILGEPGAGATPLAQNKGTEERNRFIVSWAPQEEVLAHPAVGGFLTHGGWNSTLEGIVAGVPMICWPQFSDQFVNSRCVSEVWKIGFDMKDTCDGSIIEKLVRDLMENKREEIMGSTDRVATMAHDAVNEGGSSYRNLDGLIEDIRLMARKI</sequence>
<dbReference type="AlphaFoldDB" id="V4S4Z3"/>
<evidence type="ECO:0000256" key="5">
    <source>
        <dbReference type="RuleBase" id="RU362057"/>
    </source>
</evidence>
<dbReference type="Gene3D" id="3.40.50.2000">
    <property type="entry name" value="Glycogen Phosphorylase B"/>
    <property type="match status" value="2"/>
</dbReference>
<dbReference type="GO" id="GO:0080044">
    <property type="term" value="F:quercetin 7-O-glucosyltransferase activity"/>
    <property type="evidence" value="ECO:0007669"/>
    <property type="project" value="TreeGrafter"/>
</dbReference>